<accession>A0A834TGV2</accession>
<protein>
    <submittedName>
        <fullName evidence="2">Uncharacterized protein</fullName>
    </submittedName>
</protein>
<gene>
    <name evidence="2" type="ORF">G2W53_026070</name>
</gene>
<feature type="compositionally biased region" description="Basic and acidic residues" evidence="1">
    <location>
        <begin position="34"/>
        <end position="66"/>
    </location>
</feature>
<evidence type="ECO:0000313" key="2">
    <source>
        <dbReference type="EMBL" id="KAF7820615.1"/>
    </source>
</evidence>
<dbReference type="Proteomes" id="UP000634136">
    <property type="component" value="Unassembled WGS sequence"/>
</dbReference>
<name>A0A834TGV2_9FABA</name>
<dbReference type="EMBL" id="JAAIUW010000008">
    <property type="protein sequence ID" value="KAF7820615.1"/>
    <property type="molecule type" value="Genomic_DNA"/>
</dbReference>
<sequence length="167" mass="18755">MAADHDASEPTTLENDGMNKDEGARTQQTKAARRTADRTQQRRKCGVADERSKPREATRTTHEPRRWNVANSVSKPTKKPKDQQICRKKKKWKREEEDVAYDSATRTMQELGGGTWRFGHLVAETPLSIGARARTCLGTGTKPRVFRPLGGRNTRVVTSGCSVHPDR</sequence>
<keyword evidence="3" id="KW-1185">Reference proteome</keyword>
<reference evidence="2" key="1">
    <citation type="submission" date="2020-09" db="EMBL/GenBank/DDBJ databases">
        <title>Genome-Enabled Discovery of Anthraquinone Biosynthesis in Senna tora.</title>
        <authorList>
            <person name="Kang S.-H."/>
            <person name="Pandey R.P."/>
            <person name="Lee C.-M."/>
            <person name="Sim J.-S."/>
            <person name="Jeong J.-T."/>
            <person name="Choi B.-S."/>
            <person name="Jung M."/>
            <person name="Ginzburg D."/>
            <person name="Zhao K."/>
            <person name="Won S.Y."/>
            <person name="Oh T.-J."/>
            <person name="Yu Y."/>
            <person name="Kim N.-H."/>
            <person name="Lee O.R."/>
            <person name="Lee T.-H."/>
            <person name="Bashyal P."/>
            <person name="Kim T.-S."/>
            <person name="Lee W.-H."/>
            <person name="Kawkins C."/>
            <person name="Kim C.-K."/>
            <person name="Kim J.S."/>
            <person name="Ahn B.O."/>
            <person name="Rhee S.Y."/>
            <person name="Sohng J.K."/>
        </authorList>
    </citation>
    <scope>NUCLEOTIDE SEQUENCE</scope>
    <source>
        <tissue evidence="2">Leaf</tissue>
    </source>
</reference>
<dbReference type="AlphaFoldDB" id="A0A834TGV2"/>
<proteinExistence type="predicted"/>
<feature type="region of interest" description="Disordered" evidence="1">
    <location>
        <begin position="1"/>
        <end position="97"/>
    </location>
</feature>
<evidence type="ECO:0000256" key="1">
    <source>
        <dbReference type="SAM" id="MobiDB-lite"/>
    </source>
</evidence>
<evidence type="ECO:0000313" key="3">
    <source>
        <dbReference type="Proteomes" id="UP000634136"/>
    </source>
</evidence>
<organism evidence="2 3">
    <name type="scientific">Senna tora</name>
    <dbReference type="NCBI Taxonomy" id="362788"/>
    <lineage>
        <taxon>Eukaryota</taxon>
        <taxon>Viridiplantae</taxon>
        <taxon>Streptophyta</taxon>
        <taxon>Embryophyta</taxon>
        <taxon>Tracheophyta</taxon>
        <taxon>Spermatophyta</taxon>
        <taxon>Magnoliopsida</taxon>
        <taxon>eudicotyledons</taxon>
        <taxon>Gunneridae</taxon>
        <taxon>Pentapetalae</taxon>
        <taxon>rosids</taxon>
        <taxon>fabids</taxon>
        <taxon>Fabales</taxon>
        <taxon>Fabaceae</taxon>
        <taxon>Caesalpinioideae</taxon>
        <taxon>Cassia clade</taxon>
        <taxon>Senna</taxon>
    </lineage>
</organism>
<comment type="caution">
    <text evidence="2">The sequence shown here is derived from an EMBL/GenBank/DDBJ whole genome shotgun (WGS) entry which is preliminary data.</text>
</comment>